<evidence type="ECO:0000313" key="2">
    <source>
        <dbReference type="Proteomes" id="UP000789920"/>
    </source>
</evidence>
<reference evidence="1" key="1">
    <citation type="submission" date="2021-06" db="EMBL/GenBank/DDBJ databases">
        <authorList>
            <person name="Kallberg Y."/>
            <person name="Tangrot J."/>
            <person name="Rosling A."/>
        </authorList>
    </citation>
    <scope>NUCLEOTIDE SEQUENCE</scope>
    <source>
        <strain evidence="1">MA461A</strain>
    </source>
</reference>
<comment type="caution">
    <text evidence="1">The sequence shown here is derived from an EMBL/GenBank/DDBJ whole genome shotgun (WGS) entry which is preliminary data.</text>
</comment>
<protein>
    <submittedName>
        <fullName evidence="1">5215_t:CDS:1</fullName>
    </submittedName>
</protein>
<feature type="non-terminal residue" evidence="1">
    <location>
        <position position="1"/>
    </location>
</feature>
<gene>
    <name evidence="1" type="ORF">RPERSI_LOCUS11865</name>
</gene>
<keyword evidence="2" id="KW-1185">Reference proteome</keyword>
<sequence>QKATWQKQLFKIKQGIDTVDTYISRFKQLQLRVDSDNDIPGVMIVQFFIQEL</sequence>
<name>A0ACA9PXE0_9GLOM</name>
<proteinExistence type="predicted"/>
<accession>A0ACA9PXE0</accession>
<evidence type="ECO:0000313" key="1">
    <source>
        <dbReference type="EMBL" id="CAG8727874.1"/>
    </source>
</evidence>
<organism evidence="1 2">
    <name type="scientific">Racocetra persica</name>
    <dbReference type="NCBI Taxonomy" id="160502"/>
    <lineage>
        <taxon>Eukaryota</taxon>
        <taxon>Fungi</taxon>
        <taxon>Fungi incertae sedis</taxon>
        <taxon>Mucoromycota</taxon>
        <taxon>Glomeromycotina</taxon>
        <taxon>Glomeromycetes</taxon>
        <taxon>Diversisporales</taxon>
        <taxon>Gigasporaceae</taxon>
        <taxon>Racocetra</taxon>
    </lineage>
</organism>
<dbReference type="EMBL" id="CAJVQC010024808">
    <property type="protein sequence ID" value="CAG8727874.1"/>
    <property type="molecule type" value="Genomic_DNA"/>
</dbReference>
<dbReference type="Proteomes" id="UP000789920">
    <property type="component" value="Unassembled WGS sequence"/>
</dbReference>